<evidence type="ECO:0000256" key="1">
    <source>
        <dbReference type="SAM" id="MobiDB-lite"/>
    </source>
</evidence>
<keyword evidence="3" id="KW-1185">Reference proteome</keyword>
<proteinExistence type="predicted"/>
<protein>
    <submittedName>
        <fullName evidence="2">Uncharacterized protein</fullName>
    </submittedName>
</protein>
<dbReference type="AlphaFoldDB" id="A0AAE0BUP0"/>
<evidence type="ECO:0000313" key="2">
    <source>
        <dbReference type="EMBL" id="KAK3242538.1"/>
    </source>
</evidence>
<gene>
    <name evidence="2" type="ORF">CYMTET_47697</name>
</gene>
<feature type="compositionally biased region" description="Basic and acidic residues" evidence="1">
    <location>
        <begin position="38"/>
        <end position="55"/>
    </location>
</feature>
<dbReference type="Proteomes" id="UP001190700">
    <property type="component" value="Unassembled WGS sequence"/>
</dbReference>
<reference evidence="2 3" key="1">
    <citation type="journal article" date="2015" name="Genome Biol. Evol.">
        <title>Comparative Genomics of a Bacterivorous Green Alga Reveals Evolutionary Causalities and Consequences of Phago-Mixotrophic Mode of Nutrition.</title>
        <authorList>
            <person name="Burns J.A."/>
            <person name="Paasch A."/>
            <person name="Narechania A."/>
            <person name="Kim E."/>
        </authorList>
    </citation>
    <scope>NUCLEOTIDE SEQUENCE [LARGE SCALE GENOMIC DNA]</scope>
    <source>
        <strain evidence="2 3">PLY_AMNH</strain>
    </source>
</reference>
<comment type="caution">
    <text evidence="2">The sequence shown here is derived from an EMBL/GenBank/DDBJ whole genome shotgun (WGS) entry which is preliminary data.</text>
</comment>
<sequence>MERSTGSAGRGPSLQRGNSFGGESPSCDSGAVSGSRSGLRELIRESNKDEHECSSRSRSAKARPVNKTCPAPKPRMSVPVANANHGDHNCNVRAPGDDPPYDAQCAADDEREWEERCIGCLYSQRYEEADTIQRSLSIDESEQRVIYNEMIDLIESHYSKGTSNRELVEMVYQFYNSEIRAHWDYGEWTRKSIWNHIMHHSNNERVQTTEMRANLVFQIEGLRNHAWRRKRIAPDDDVAALRSDFDGMDVIDASADTTVRGAKKNKKSAMSVDGEDAKFVLEPDYRTIRLMSELMKTHNLLQDSQYRRTAQQSNTNA</sequence>
<name>A0AAE0BUP0_9CHLO</name>
<organism evidence="2 3">
    <name type="scientific">Cymbomonas tetramitiformis</name>
    <dbReference type="NCBI Taxonomy" id="36881"/>
    <lineage>
        <taxon>Eukaryota</taxon>
        <taxon>Viridiplantae</taxon>
        <taxon>Chlorophyta</taxon>
        <taxon>Pyramimonadophyceae</taxon>
        <taxon>Pyramimonadales</taxon>
        <taxon>Pyramimonadaceae</taxon>
        <taxon>Cymbomonas</taxon>
    </lineage>
</organism>
<evidence type="ECO:0000313" key="3">
    <source>
        <dbReference type="Proteomes" id="UP001190700"/>
    </source>
</evidence>
<accession>A0AAE0BUP0</accession>
<dbReference type="EMBL" id="LGRX02033150">
    <property type="protein sequence ID" value="KAK3242538.1"/>
    <property type="molecule type" value="Genomic_DNA"/>
</dbReference>
<feature type="region of interest" description="Disordered" evidence="1">
    <location>
        <begin position="1"/>
        <end position="75"/>
    </location>
</feature>